<protein>
    <submittedName>
        <fullName evidence="7">Nudix hydrolase domain-containing protein</fullName>
    </submittedName>
</protein>
<keyword evidence="4" id="KW-1133">Transmembrane helix</keyword>
<keyword evidence="6" id="KW-1185">Reference proteome</keyword>
<proteinExistence type="predicted"/>
<dbReference type="PRINTS" id="PR00502">
    <property type="entry name" value="NUDIXFAMILY"/>
</dbReference>
<comment type="caution">
    <text evidence="3">Lacks conserved residue(s) required for the propagation of feature annotation.</text>
</comment>
<evidence type="ECO:0000313" key="7">
    <source>
        <dbReference type="WBParaSite" id="Hba_04915"/>
    </source>
</evidence>
<dbReference type="Gene3D" id="3.90.79.10">
    <property type="entry name" value="Nucleoside Triphosphate Pyrophosphohydrolase"/>
    <property type="match status" value="1"/>
</dbReference>
<dbReference type="InterPro" id="IPR000859">
    <property type="entry name" value="CUB_dom"/>
</dbReference>
<dbReference type="SUPFAM" id="SSF55811">
    <property type="entry name" value="Nudix"/>
    <property type="match status" value="1"/>
</dbReference>
<evidence type="ECO:0000256" key="3">
    <source>
        <dbReference type="PROSITE-ProRule" id="PRU00124"/>
    </source>
</evidence>
<dbReference type="InterPro" id="IPR036055">
    <property type="entry name" value="LDL_receptor-like_sf"/>
</dbReference>
<dbReference type="PANTHER" id="PTHR24652">
    <property type="entry name" value="LOW-DENSITY LIPOPROTEIN RECEPTOR CLASS A DOMAIN-CONTAINING PROTEIN 2"/>
    <property type="match status" value="1"/>
</dbReference>
<dbReference type="Pfam" id="PF00293">
    <property type="entry name" value="NUDIX"/>
    <property type="match status" value="1"/>
</dbReference>
<feature type="transmembrane region" description="Helical" evidence="4">
    <location>
        <begin position="90"/>
        <end position="116"/>
    </location>
</feature>
<reference evidence="7" key="1">
    <citation type="submission" date="2016-11" db="UniProtKB">
        <authorList>
            <consortium name="WormBaseParasite"/>
        </authorList>
    </citation>
    <scope>IDENTIFICATION</scope>
</reference>
<dbReference type="CDD" id="cd00041">
    <property type="entry name" value="CUB"/>
    <property type="match status" value="1"/>
</dbReference>
<evidence type="ECO:0000313" key="6">
    <source>
        <dbReference type="Proteomes" id="UP000095283"/>
    </source>
</evidence>
<dbReference type="CDD" id="cd00112">
    <property type="entry name" value="LDLa"/>
    <property type="match status" value="1"/>
</dbReference>
<accession>A0A1I7WIS2</accession>
<dbReference type="InterPro" id="IPR015797">
    <property type="entry name" value="NUDIX_hydrolase-like_dom_sf"/>
</dbReference>
<dbReference type="PROSITE" id="PS00893">
    <property type="entry name" value="NUDIX_BOX"/>
    <property type="match status" value="1"/>
</dbReference>
<dbReference type="PROSITE" id="PS50068">
    <property type="entry name" value="LDLRA_2"/>
    <property type="match status" value="1"/>
</dbReference>
<dbReference type="Gene3D" id="4.10.400.10">
    <property type="entry name" value="Low-density Lipoprotein Receptor"/>
    <property type="match status" value="1"/>
</dbReference>
<dbReference type="InterPro" id="IPR035914">
    <property type="entry name" value="Sperma_CUB_dom_sf"/>
</dbReference>
<dbReference type="AlphaFoldDB" id="A0A1I7WIS2"/>
<keyword evidence="2 3" id="KW-1015">Disulfide bond</keyword>
<dbReference type="InterPro" id="IPR042333">
    <property type="entry name" value="LRAD2/Mig-13-like"/>
</dbReference>
<feature type="disulfide bond" evidence="3">
    <location>
        <begin position="645"/>
        <end position="663"/>
    </location>
</feature>
<dbReference type="WBParaSite" id="Hba_04915">
    <property type="protein sequence ID" value="Hba_04915"/>
    <property type="gene ID" value="Hba_04915"/>
</dbReference>
<dbReference type="InterPro" id="IPR020084">
    <property type="entry name" value="NUDIX_hydrolase_CS"/>
</dbReference>
<feature type="transmembrane region" description="Helical" evidence="4">
    <location>
        <begin position="340"/>
        <end position="364"/>
    </location>
</feature>
<feature type="transmembrane region" description="Helical" evidence="4">
    <location>
        <begin position="688"/>
        <end position="713"/>
    </location>
</feature>
<dbReference type="Pfam" id="PF00057">
    <property type="entry name" value="Ldl_recept_a"/>
    <property type="match status" value="1"/>
</dbReference>
<dbReference type="SMART" id="SM00192">
    <property type="entry name" value="LDLa"/>
    <property type="match status" value="1"/>
</dbReference>
<evidence type="ECO:0000259" key="5">
    <source>
        <dbReference type="PROSITE" id="PS51462"/>
    </source>
</evidence>
<dbReference type="GO" id="GO:0016787">
    <property type="term" value="F:hydrolase activity"/>
    <property type="evidence" value="ECO:0007669"/>
    <property type="project" value="UniProtKB-KW"/>
</dbReference>
<dbReference type="PROSITE" id="PS51462">
    <property type="entry name" value="NUDIX"/>
    <property type="match status" value="1"/>
</dbReference>
<dbReference type="Gene3D" id="2.60.120.290">
    <property type="entry name" value="Spermadhesin, CUB domain"/>
    <property type="match status" value="1"/>
</dbReference>
<keyword evidence="4" id="KW-0472">Membrane</keyword>
<dbReference type="SUPFAM" id="SSF57424">
    <property type="entry name" value="LDL receptor-like module"/>
    <property type="match status" value="1"/>
</dbReference>
<evidence type="ECO:0000256" key="1">
    <source>
        <dbReference type="ARBA" id="ARBA00022801"/>
    </source>
</evidence>
<dbReference type="Proteomes" id="UP000095283">
    <property type="component" value="Unplaced"/>
</dbReference>
<sequence>MVDIEDGFELGRYSDISKNEVQVKIRGFKLHIYTNIAKCYVICANLATLENCIRPFCAPYLGAWGRDIDMVTIIVCDDIIFNNLGWMVHIFSILTGYSVTCIYIYIYLFICLFICIEVSKFYMLSELLEKTEITSTLQKEETASYHMLAQWKEREGPRERLRDKDGYRIRAAGVCVTGSGKDTMVLLVSGGKEGGKWVVPGGGVEQNECPEEAARRELEEEAGVKARTIEVIGLFQVRNLIIFTSVHNDVPLCGPGIFELLEDSSKLSFSSSMKDHVVALPTVNEQINITIFENNTGVFQPIRCFLRLETCPNCILNIKYRSPTEIISEQNLKMVGICRFFFNFVFKYHAATSLSLIHVLIYYLSKKEQILHSIYSTRKHLFGIFHSGFKIFFINIVFEYPYAYPRSLEKKYSLINQDQKGFVRLIFDDFQVHFQSELQIFDSDGLELINTRKSNRRPPAIISSGNQLIVEFKAHDFTQVVGFRARYEFVDDQNWPQKPNSRESDCDGFLEGYGGEIKMDENIHVLNTYVDCIWIIGRLPHMAQTFDKIYLKAEDFRLKGVDLNLEIREGASSVSDRVLLLFNSQTRNQLEHKQPRHGFTTGLTMPAFYIRLRGYLMSTNGLKIVYSHFYHWATSLCPDIDEFHCDNARCIKANLRCDDVNHCGDLSDEQCQRPLNEFKQSGTDLSGVLALLLGICGLIILLISTTVVMGRFYRRRINTQFRANESSYSPNSFSSDVIPTIQTVGERRFYVVPENQISVIEAPPSYSDALKHPAVPSLQRSGYANQGFTRISENPPGLKM</sequence>
<evidence type="ECO:0000256" key="4">
    <source>
        <dbReference type="SAM" id="Phobius"/>
    </source>
</evidence>
<keyword evidence="1" id="KW-0378">Hydrolase</keyword>
<organism evidence="6 7">
    <name type="scientific">Heterorhabditis bacteriophora</name>
    <name type="common">Entomopathogenic nematode worm</name>
    <dbReference type="NCBI Taxonomy" id="37862"/>
    <lineage>
        <taxon>Eukaryota</taxon>
        <taxon>Metazoa</taxon>
        <taxon>Ecdysozoa</taxon>
        <taxon>Nematoda</taxon>
        <taxon>Chromadorea</taxon>
        <taxon>Rhabditida</taxon>
        <taxon>Rhabditina</taxon>
        <taxon>Rhabditomorpha</taxon>
        <taxon>Strongyloidea</taxon>
        <taxon>Heterorhabditidae</taxon>
        <taxon>Heterorhabditis</taxon>
    </lineage>
</organism>
<dbReference type="InterPro" id="IPR002172">
    <property type="entry name" value="LDrepeatLR_classA_rpt"/>
</dbReference>
<evidence type="ECO:0000256" key="2">
    <source>
        <dbReference type="ARBA" id="ARBA00023157"/>
    </source>
</evidence>
<dbReference type="InterPro" id="IPR020476">
    <property type="entry name" value="Nudix_hydrolase"/>
</dbReference>
<dbReference type="SUPFAM" id="SSF49854">
    <property type="entry name" value="Spermadhesin, CUB domain"/>
    <property type="match status" value="1"/>
</dbReference>
<dbReference type="Pfam" id="PF00431">
    <property type="entry name" value="CUB"/>
    <property type="match status" value="1"/>
</dbReference>
<name>A0A1I7WIS2_HETBA</name>
<keyword evidence="4" id="KW-0812">Transmembrane</keyword>
<feature type="domain" description="Nudix hydrolase" evidence="5">
    <location>
        <begin position="167"/>
        <end position="346"/>
    </location>
</feature>
<dbReference type="InterPro" id="IPR000086">
    <property type="entry name" value="NUDIX_hydrolase_dom"/>
</dbReference>